<dbReference type="SUPFAM" id="SSF69318">
    <property type="entry name" value="Integrin alpha N-terminal domain"/>
    <property type="match status" value="1"/>
</dbReference>
<dbReference type="InterPro" id="IPR028994">
    <property type="entry name" value="Integrin_alpha_N"/>
</dbReference>
<accession>A0AAU7DSC1</accession>
<reference evidence="1" key="1">
    <citation type="submission" date="2023-03" db="EMBL/GenBank/DDBJ databases">
        <title>Edaphobacter sp.</title>
        <authorList>
            <person name="Huber K.J."/>
            <person name="Papendorf J."/>
            <person name="Pilke C."/>
            <person name="Bunk B."/>
            <person name="Sproeer C."/>
            <person name="Pester M."/>
        </authorList>
    </citation>
    <scope>NUCLEOTIDE SEQUENCE</scope>
    <source>
        <strain evidence="1">DSM 110680</strain>
    </source>
</reference>
<dbReference type="RefSeq" id="WP_348265162.1">
    <property type="nucleotide sequence ID" value="NZ_CP121196.1"/>
</dbReference>
<proteinExistence type="predicted"/>
<evidence type="ECO:0008006" key="2">
    <source>
        <dbReference type="Google" id="ProtNLM"/>
    </source>
</evidence>
<organism evidence="1">
    <name type="scientific">Telmatobacter sp. DSM 110680</name>
    <dbReference type="NCBI Taxonomy" id="3036704"/>
    <lineage>
        <taxon>Bacteria</taxon>
        <taxon>Pseudomonadati</taxon>
        <taxon>Acidobacteriota</taxon>
        <taxon>Terriglobia</taxon>
        <taxon>Terriglobales</taxon>
        <taxon>Acidobacteriaceae</taxon>
        <taxon>Telmatobacter</taxon>
    </lineage>
</organism>
<evidence type="ECO:0000313" key="1">
    <source>
        <dbReference type="EMBL" id="XBH19940.1"/>
    </source>
</evidence>
<protein>
    <recommendedName>
        <fullName evidence="2">VCBS repeat-containing protein</fullName>
    </recommendedName>
</protein>
<dbReference type="AlphaFoldDB" id="A0AAU7DSC1"/>
<name>A0AAU7DSC1_9BACT</name>
<sequence length="730" mass="73793">MADLNGDSYLDIARYDFMWPDGTTQTLGPAKFTNYLGQPDGTFKQSSSYATDTGVPLPVTPFQQNGDPLASSMTGDFKGSGKPDEVAFQQPANFAPAPYAQFLMGNGDGTFVPTYDIFPFYGGYPLYAHDLNGDGIADMVQVDGGTSSLQVFKGGHAPALQIELEEAVVTGGQGCGWVFPDVSSSSGASAILSSSVAGVLLPSSITIPAGALSARFCYTLASNFDWRQVFDINAQLNGDVATAYASSSYVLGFSETISPTSAGPVYNGKSTAPVAVTLTSSQGYSSTVHLSCVGSLPGDTCQFASSSLDVSPGAPISTTVTFIESPDQPVNGTQDLFTVIASDGNVTRRQTFTVSLALLNINNFFSGPIRVFPPSTGSVTLQVSGIPPYTFGCSGLPNAVSCAFSGDQAAYPQNSGISLAINVPAGTPAGNYPFTVTASSQGITASATETLAVIGYNVQGPPAANDWIFAGTSANIPVTVQGSSNSSGSGINLSITCVLDVQATCTGGTSPVSATAQSVNLSLSVPAGTSLGQHQLTVTSTTNGNTQSYTFPVNVVALSGSLSNSALTFPRSGSGSLTLTLNATNGFSGSVSLGCSGASPQVSCSFNPSPFQLSGGIAQSITTTFTATNTAQIHGEPSAVSAKGTLALAILFPAALWLSPRRRRRTLLLLCALCALLSSVTSCGSGGGSTGTGGGGGGGGSNAYSVTVSATAAGASQSYALGTVAITVTH</sequence>
<gene>
    <name evidence="1" type="ORF">P8935_11610</name>
</gene>
<dbReference type="EMBL" id="CP121196">
    <property type="protein sequence ID" value="XBH19940.1"/>
    <property type="molecule type" value="Genomic_DNA"/>
</dbReference>